<evidence type="ECO:0000313" key="2">
    <source>
        <dbReference type="EMBL" id="KAF7364058.1"/>
    </source>
</evidence>
<feature type="compositionally biased region" description="Polar residues" evidence="1">
    <location>
        <begin position="12"/>
        <end position="27"/>
    </location>
</feature>
<gene>
    <name evidence="2" type="ORF">MSAN_01064600</name>
</gene>
<dbReference type="EMBL" id="JACAZH010000007">
    <property type="protein sequence ID" value="KAF7364058.1"/>
    <property type="molecule type" value="Genomic_DNA"/>
</dbReference>
<sequence>MSLKLKPKLKASMTSPTSKPPRNSFTDTDYYRKTRDEYYSPVSYMEFWSPGSPYASLPEISLPSSTRLTYIHKSSDSYDGEVDETGAARAAKRTANFWHVFEPLFRKWFRQKEHRNNHGTSLP</sequence>
<protein>
    <submittedName>
        <fullName evidence="2">Uncharacterized protein</fullName>
    </submittedName>
</protein>
<comment type="caution">
    <text evidence="2">The sequence shown here is derived from an EMBL/GenBank/DDBJ whole genome shotgun (WGS) entry which is preliminary data.</text>
</comment>
<evidence type="ECO:0000313" key="3">
    <source>
        <dbReference type="Proteomes" id="UP000623467"/>
    </source>
</evidence>
<keyword evidence="3" id="KW-1185">Reference proteome</keyword>
<reference evidence="2" key="1">
    <citation type="submission" date="2020-05" db="EMBL/GenBank/DDBJ databases">
        <title>Mycena genomes resolve the evolution of fungal bioluminescence.</title>
        <authorList>
            <person name="Tsai I.J."/>
        </authorList>
    </citation>
    <scope>NUCLEOTIDE SEQUENCE</scope>
    <source>
        <strain evidence="2">160909Yilan</strain>
    </source>
</reference>
<dbReference type="Proteomes" id="UP000623467">
    <property type="component" value="Unassembled WGS sequence"/>
</dbReference>
<evidence type="ECO:0000256" key="1">
    <source>
        <dbReference type="SAM" id="MobiDB-lite"/>
    </source>
</evidence>
<dbReference type="OrthoDB" id="3055958at2759"/>
<accession>A0A8H6YPZ0</accession>
<name>A0A8H6YPZ0_9AGAR</name>
<feature type="region of interest" description="Disordered" evidence="1">
    <location>
        <begin position="1"/>
        <end position="28"/>
    </location>
</feature>
<proteinExistence type="predicted"/>
<dbReference type="AlphaFoldDB" id="A0A8H6YPZ0"/>
<organism evidence="2 3">
    <name type="scientific">Mycena sanguinolenta</name>
    <dbReference type="NCBI Taxonomy" id="230812"/>
    <lineage>
        <taxon>Eukaryota</taxon>
        <taxon>Fungi</taxon>
        <taxon>Dikarya</taxon>
        <taxon>Basidiomycota</taxon>
        <taxon>Agaricomycotina</taxon>
        <taxon>Agaricomycetes</taxon>
        <taxon>Agaricomycetidae</taxon>
        <taxon>Agaricales</taxon>
        <taxon>Marasmiineae</taxon>
        <taxon>Mycenaceae</taxon>
        <taxon>Mycena</taxon>
    </lineage>
</organism>